<evidence type="ECO:0000313" key="4">
    <source>
        <dbReference type="Proteomes" id="UP001634394"/>
    </source>
</evidence>
<organism evidence="3 4">
    <name type="scientific">Sinanodonta woodiana</name>
    <name type="common">Chinese pond mussel</name>
    <name type="synonym">Anodonta woodiana</name>
    <dbReference type="NCBI Taxonomy" id="1069815"/>
    <lineage>
        <taxon>Eukaryota</taxon>
        <taxon>Metazoa</taxon>
        <taxon>Spiralia</taxon>
        <taxon>Lophotrochozoa</taxon>
        <taxon>Mollusca</taxon>
        <taxon>Bivalvia</taxon>
        <taxon>Autobranchia</taxon>
        <taxon>Heteroconchia</taxon>
        <taxon>Palaeoheterodonta</taxon>
        <taxon>Unionida</taxon>
        <taxon>Unionoidea</taxon>
        <taxon>Unionidae</taxon>
        <taxon>Unioninae</taxon>
        <taxon>Sinanodonta</taxon>
    </lineage>
</organism>
<dbReference type="PANTHER" id="PTHR46270">
    <property type="entry name" value="ARMADILLO-TYPE FOLD-RELATED"/>
    <property type="match status" value="1"/>
</dbReference>
<evidence type="ECO:0000313" key="3">
    <source>
        <dbReference type="EMBL" id="KAL3855703.1"/>
    </source>
</evidence>
<name>A0ABD3V557_SINWO</name>
<dbReference type="SMART" id="SM00185">
    <property type="entry name" value="ARM"/>
    <property type="match status" value="1"/>
</dbReference>
<evidence type="ECO:0000256" key="1">
    <source>
        <dbReference type="SAM" id="MobiDB-lite"/>
    </source>
</evidence>
<dbReference type="SUPFAM" id="SSF52200">
    <property type="entry name" value="Toll/Interleukin receptor TIR domain"/>
    <property type="match status" value="1"/>
</dbReference>
<feature type="domain" description="TIR" evidence="2">
    <location>
        <begin position="478"/>
        <end position="596"/>
    </location>
</feature>
<proteinExistence type="predicted"/>
<reference evidence="3 4" key="1">
    <citation type="submission" date="2024-11" db="EMBL/GenBank/DDBJ databases">
        <title>Chromosome-level genome assembly of the freshwater bivalve Anodonta woodiana.</title>
        <authorList>
            <person name="Chen X."/>
        </authorList>
    </citation>
    <scope>NUCLEOTIDE SEQUENCE [LARGE SCALE GENOMIC DNA]</scope>
    <source>
        <strain evidence="3">MN2024</strain>
        <tissue evidence="3">Gills</tissue>
    </source>
</reference>
<protein>
    <recommendedName>
        <fullName evidence="2">TIR domain-containing protein</fullName>
    </recommendedName>
</protein>
<gene>
    <name evidence="3" type="ORF">ACJMK2_014908</name>
</gene>
<keyword evidence="4" id="KW-1185">Reference proteome</keyword>
<evidence type="ECO:0000259" key="2">
    <source>
        <dbReference type="Pfam" id="PF13676"/>
    </source>
</evidence>
<dbReference type="AlphaFoldDB" id="A0ABD3V557"/>
<dbReference type="Gene3D" id="3.40.50.10140">
    <property type="entry name" value="Toll/interleukin-1 receptor homology (TIR) domain"/>
    <property type="match status" value="1"/>
</dbReference>
<dbReference type="SUPFAM" id="SSF48371">
    <property type="entry name" value="ARM repeat"/>
    <property type="match status" value="1"/>
</dbReference>
<dbReference type="Gene3D" id="1.25.10.10">
    <property type="entry name" value="Leucine-rich Repeat Variant"/>
    <property type="match status" value="1"/>
</dbReference>
<dbReference type="InterPro" id="IPR011989">
    <property type="entry name" value="ARM-like"/>
</dbReference>
<accession>A0ABD3V557</accession>
<dbReference type="InterPro" id="IPR000157">
    <property type="entry name" value="TIR_dom"/>
</dbReference>
<dbReference type="InterPro" id="IPR035897">
    <property type="entry name" value="Toll_tir_struct_dom_sf"/>
</dbReference>
<sequence>MGSSPSRTSINERSSSQASPAPAHTIDPIDENESSSRSLQEPIDGSNSSNLSADQTAVQKHTETQANSQPEENPDDDLGWLEEKTNQENKLTDQEIVSRKNSLFRLLNKVINTIHQSLSSENEVWKIFMWISNFIFTVQKIGPLPVDVLNKYRREAGQQLSKSKSVQVICKVVTEGWQTCTKQLLCNAVEQPSNIMLAAMSVLWNYSDCSPEVTFDIITEASFLNTLREILTFHLHERIQGEEMSKEKNKMIGASLSIIHNLSKVDENITPLREGGFVNCVSLYLDSKVLLDRFKALATLASLIDEKECEMLQGKDELLKMFLESLETALQTSNRICLVNEETWSAWECTLTIHRLARNHANKPLLVQMGCLPHLTKLAKIGTTEEIREAVGTIWYLAFDKNNQIKMHADKELNIVDLLTDIKEKSEDRTTKEAADGTIRLLRDPLQNNQKNKDKVRASVRQESSSDVINTKQKKGHIMISYNWSHKTVLIQIRDKLKAHGYAVWMDIDNMGGSTLEAMAEAVEKAHVVLICMSQKYKDSKNCKKEAEYAYQWQKEVVALKMEKDYKPNGWLGFIVGADLFYDFSGRYEFETKCEELLKRMEFLYGEDRPEINYDEVDAKPVSITPRSVARPNHQSSIEKLREWTQKQVNDWLDRYHLPKDVLGHLTGKDLAALIRMKDTASEYFYRCLEKKLKLESLSMMDTFIEALDHL</sequence>
<feature type="compositionally biased region" description="Polar residues" evidence="1">
    <location>
        <begin position="35"/>
        <end position="71"/>
    </location>
</feature>
<dbReference type="InterPro" id="IPR000225">
    <property type="entry name" value="Armadillo"/>
</dbReference>
<dbReference type="InterPro" id="IPR016024">
    <property type="entry name" value="ARM-type_fold"/>
</dbReference>
<dbReference type="Pfam" id="PF13676">
    <property type="entry name" value="TIR_2"/>
    <property type="match status" value="1"/>
</dbReference>
<feature type="region of interest" description="Disordered" evidence="1">
    <location>
        <begin position="1"/>
        <end position="79"/>
    </location>
</feature>
<dbReference type="Proteomes" id="UP001634394">
    <property type="component" value="Unassembled WGS sequence"/>
</dbReference>
<dbReference type="EMBL" id="JBJQND010000014">
    <property type="protein sequence ID" value="KAL3855703.1"/>
    <property type="molecule type" value="Genomic_DNA"/>
</dbReference>
<dbReference type="PANTHER" id="PTHR46270:SF2">
    <property type="entry name" value="TIR DOMAIN-CONTAINING PROTEIN"/>
    <property type="match status" value="1"/>
</dbReference>
<feature type="compositionally biased region" description="Polar residues" evidence="1">
    <location>
        <begin position="1"/>
        <end position="19"/>
    </location>
</feature>
<comment type="caution">
    <text evidence="3">The sequence shown here is derived from an EMBL/GenBank/DDBJ whole genome shotgun (WGS) entry which is preliminary data.</text>
</comment>